<keyword evidence="10 11" id="KW-0472">Membrane</keyword>
<dbReference type="GO" id="GO:0006508">
    <property type="term" value="P:proteolysis"/>
    <property type="evidence" value="ECO:0007669"/>
    <property type="project" value="UniProtKB-KW"/>
</dbReference>
<feature type="domain" description="PDZ" evidence="12">
    <location>
        <begin position="117"/>
        <end position="191"/>
    </location>
</feature>
<feature type="transmembrane region" description="Helical" evidence="11">
    <location>
        <begin position="336"/>
        <end position="354"/>
    </location>
</feature>
<dbReference type="Pfam" id="PF02163">
    <property type="entry name" value="Peptidase_M50"/>
    <property type="match status" value="1"/>
</dbReference>
<comment type="cofactor">
    <cofactor evidence="1 11">
        <name>Zn(2+)</name>
        <dbReference type="ChEBI" id="CHEBI:29105"/>
    </cofactor>
</comment>
<evidence type="ECO:0000313" key="13">
    <source>
        <dbReference type="EMBL" id="HFK97564.1"/>
    </source>
</evidence>
<accession>A0A832A6H1</accession>
<dbReference type="Pfam" id="PF17820">
    <property type="entry name" value="PDZ_6"/>
    <property type="match status" value="1"/>
</dbReference>
<comment type="similarity">
    <text evidence="3 11">Belongs to the peptidase M50B family.</text>
</comment>
<evidence type="ECO:0000256" key="1">
    <source>
        <dbReference type="ARBA" id="ARBA00001947"/>
    </source>
</evidence>
<dbReference type="PANTHER" id="PTHR42837">
    <property type="entry name" value="REGULATOR OF SIGMA-E PROTEASE RSEP"/>
    <property type="match status" value="1"/>
</dbReference>
<protein>
    <recommendedName>
        <fullName evidence="11">Zinc metalloprotease</fullName>
        <ecNumber evidence="11">3.4.24.-</ecNumber>
    </recommendedName>
</protein>
<evidence type="ECO:0000256" key="11">
    <source>
        <dbReference type="RuleBase" id="RU362031"/>
    </source>
</evidence>
<evidence type="ECO:0000256" key="3">
    <source>
        <dbReference type="ARBA" id="ARBA00007931"/>
    </source>
</evidence>
<dbReference type="PANTHER" id="PTHR42837:SF2">
    <property type="entry name" value="MEMBRANE METALLOPROTEASE ARASP2, CHLOROPLASTIC-RELATED"/>
    <property type="match status" value="1"/>
</dbReference>
<evidence type="ECO:0000259" key="12">
    <source>
        <dbReference type="SMART" id="SM00228"/>
    </source>
</evidence>
<dbReference type="CDD" id="cd06163">
    <property type="entry name" value="S2P-M50_PDZ_RseP-like"/>
    <property type="match status" value="1"/>
</dbReference>
<dbReference type="SMART" id="SM00228">
    <property type="entry name" value="PDZ"/>
    <property type="match status" value="1"/>
</dbReference>
<feature type="transmembrane region" description="Helical" evidence="11">
    <location>
        <begin position="296"/>
        <end position="324"/>
    </location>
</feature>
<dbReference type="NCBIfam" id="TIGR00054">
    <property type="entry name" value="RIP metalloprotease RseP"/>
    <property type="match status" value="1"/>
</dbReference>
<proteinExistence type="inferred from homology"/>
<dbReference type="EC" id="3.4.24.-" evidence="11"/>
<evidence type="ECO:0000256" key="5">
    <source>
        <dbReference type="ARBA" id="ARBA00022692"/>
    </source>
</evidence>
<sequence>MASQEDTVVVTTIISTVIVLGVLIFIHELGHFLAARKLGVTVLRFSLGFGPRVVGVQRGETDYCLSLIPLGGYVKMLGEDPEEPVDAVDRERSFSHQSVKKRLAIVLAGPLSNVVLGIVLFTVVFAFYGFPRLNTEIGAVTADSPAARAGLQPKDKVLEINGRPLKAWDDLSQTIQREGLKPLQIVAERDGRRLTFEVTPEIREVKNIFGETIQRPVIGITASGSFEVEKVNPLMAVFYSVQQTWTLTKLFFMTVVKLIQRVLPMETLGGPLLIAQMAGQQAQEGLMNFLHFMGLISVNLAVLNLLPIPVLDGGHVFFFLIEAVRRKPLSVRQLEMAQKVGMAVLIVLMVFVFYNDIMRLVPSGKGVPGGMP</sequence>
<evidence type="ECO:0000256" key="6">
    <source>
        <dbReference type="ARBA" id="ARBA00022801"/>
    </source>
</evidence>
<dbReference type="EMBL" id="DSTK01000027">
    <property type="protein sequence ID" value="HFK97564.1"/>
    <property type="molecule type" value="Genomic_DNA"/>
</dbReference>
<evidence type="ECO:0000256" key="2">
    <source>
        <dbReference type="ARBA" id="ARBA00004141"/>
    </source>
</evidence>
<feature type="transmembrane region" description="Helical" evidence="11">
    <location>
        <begin position="6"/>
        <end position="26"/>
    </location>
</feature>
<keyword evidence="4 13" id="KW-0645">Protease</keyword>
<keyword evidence="9 11" id="KW-0482">Metalloprotease</keyword>
<dbReference type="GO" id="GO:0046872">
    <property type="term" value="F:metal ion binding"/>
    <property type="evidence" value="ECO:0007669"/>
    <property type="project" value="UniProtKB-KW"/>
</dbReference>
<organism evidence="13">
    <name type="scientific">Desulfacinum infernum</name>
    <dbReference type="NCBI Taxonomy" id="35837"/>
    <lineage>
        <taxon>Bacteria</taxon>
        <taxon>Pseudomonadati</taxon>
        <taxon>Thermodesulfobacteriota</taxon>
        <taxon>Syntrophobacteria</taxon>
        <taxon>Syntrophobacterales</taxon>
        <taxon>Syntrophobacteraceae</taxon>
        <taxon>Desulfacinum</taxon>
    </lineage>
</organism>
<comment type="subcellular location">
    <subcellularLocation>
        <location evidence="2">Membrane</location>
        <topology evidence="2">Multi-pass membrane protein</topology>
    </subcellularLocation>
</comment>
<keyword evidence="8 11" id="KW-1133">Transmembrane helix</keyword>
<keyword evidence="7 11" id="KW-0862">Zinc</keyword>
<dbReference type="SUPFAM" id="SSF50156">
    <property type="entry name" value="PDZ domain-like"/>
    <property type="match status" value="1"/>
</dbReference>
<dbReference type="CDD" id="cd23081">
    <property type="entry name" value="cpPDZ_EcRseP-like"/>
    <property type="match status" value="1"/>
</dbReference>
<evidence type="ECO:0000256" key="8">
    <source>
        <dbReference type="ARBA" id="ARBA00022989"/>
    </source>
</evidence>
<feature type="transmembrane region" description="Helical" evidence="11">
    <location>
        <begin position="103"/>
        <end position="128"/>
    </location>
</feature>
<evidence type="ECO:0000256" key="4">
    <source>
        <dbReference type="ARBA" id="ARBA00022670"/>
    </source>
</evidence>
<keyword evidence="11" id="KW-0479">Metal-binding</keyword>
<evidence type="ECO:0000256" key="10">
    <source>
        <dbReference type="ARBA" id="ARBA00023136"/>
    </source>
</evidence>
<comment type="caution">
    <text evidence="13">The sequence shown here is derived from an EMBL/GenBank/DDBJ whole genome shotgun (WGS) entry which is preliminary data.</text>
</comment>
<gene>
    <name evidence="13" type="primary">rseP</name>
    <name evidence="13" type="ORF">ENS06_09625</name>
</gene>
<dbReference type="InterPro" id="IPR036034">
    <property type="entry name" value="PDZ_sf"/>
</dbReference>
<reference evidence="13" key="1">
    <citation type="journal article" date="2020" name="mSystems">
        <title>Genome- and Community-Level Interaction Insights into Carbon Utilization and Element Cycling Functions of Hydrothermarchaeota in Hydrothermal Sediment.</title>
        <authorList>
            <person name="Zhou Z."/>
            <person name="Liu Y."/>
            <person name="Xu W."/>
            <person name="Pan J."/>
            <person name="Luo Z.H."/>
            <person name="Li M."/>
        </authorList>
    </citation>
    <scope>NUCLEOTIDE SEQUENCE [LARGE SCALE GENOMIC DNA]</scope>
    <source>
        <strain evidence="13">SpSt-456</strain>
    </source>
</reference>
<dbReference type="InterPro" id="IPR001478">
    <property type="entry name" value="PDZ"/>
</dbReference>
<keyword evidence="5 11" id="KW-0812">Transmembrane</keyword>
<evidence type="ECO:0000256" key="7">
    <source>
        <dbReference type="ARBA" id="ARBA00022833"/>
    </source>
</evidence>
<evidence type="ECO:0000256" key="9">
    <source>
        <dbReference type="ARBA" id="ARBA00023049"/>
    </source>
</evidence>
<dbReference type="GO" id="GO:0004222">
    <property type="term" value="F:metalloendopeptidase activity"/>
    <property type="evidence" value="ECO:0007669"/>
    <property type="project" value="InterPro"/>
</dbReference>
<dbReference type="InterPro" id="IPR041489">
    <property type="entry name" value="PDZ_6"/>
</dbReference>
<name>A0A832A6H1_9BACT</name>
<dbReference type="InterPro" id="IPR004387">
    <property type="entry name" value="Pept_M50_Zn"/>
</dbReference>
<dbReference type="AlphaFoldDB" id="A0A832A6H1"/>
<dbReference type="InterPro" id="IPR008915">
    <property type="entry name" value="Peptidase_M50"/>
</dbReference>
<keyword evidence="6 11" id="KW-0378">Hydrolase</keyword>
<dbReference type="Gene3D" id="2.30.42.10">
    <property type="match status" value="1"/>
</dbReference>
<dbReference type="GO" id="GO:0016020">
    <property type="term" value="C:membrane"/>
    <property type="evidence" value="ECO:0007669"/>
    <property type="project" value="UniProtKB-SubCell"/>
</dbReference>